<dbReference type="GO" id="GO:0005689">
    <property type="term" value="C:U12-type spliceosomal complex"/>
    <property type="evidence" value="ECO:0007669"/>
    <property type="project" value="TreeGrafter"/>
</dbReference>
<dbReference type="PANTHER" id="PTHR12785:SF6">
    <property type="entry name" value="SPLICING FACTOR 3B SUBUNIT 2"/>
    <property type="match status" value="1"/>
</dbReference>
<organism evidence="3 4">
    <name type="scientific">Dicentrarchus labrax</name>
    <name type="common">European seabass</name>
    <name type="synonym">Morone labrax</name>
    <dbReference type="NCBI Taxonomy" id="13489"/>
    <lineage>
        <taxon>Eukaryota</taxon>
        <taxon>Metazoa</taxon>
        <taxon>Chordata</taxon>
        <taxon>Craniata</taxon>
        <taxon>Vertebrata</taxon>
        <taxon>Euteleostomi</taxon>
        <taxon>Actinopterygii</taxon>
        <taxon>Neopterygii</taxon>
        <taxon>Teleostei</taxon>
        <taxon>Neoteleostei</taxon>
        <taxon>Acanthomorphata</taxon>
        <taxon>Eupercaria</taxon>
        <taxon>Moronidae</taxon>
        <taxon>Dicentrarchus</taxon>
    </lineage>
</organism>
<gene>
    <name evidence="3" type="primary">sf3b2</name>
</gene>
<dbReference type="GeneTree" id="ENSGT00390000006734"/>
<dbReference type="OMA" id="KGEPIGQ"/>
<dbReference type="Pfam" id="PF04046">
    <property type="entry name" value="PSP"/>
    <property type="match status" value="1"/>
</dbReference>
<feature type="compositionally biased region" description="Basic residues" evidence="1">
    <location>
        <begin position="299"/>
        <end position="317"/>
    </location>
</feature>
<dbReference type="AlphaFoldDB" id="A0A8P4KD26"/>
<feature type="region of interest" description="Disordered" evidence="1">
    <location>
        <begin position="680"/>
        <end position="740"/>
    </location>
</feature>
<evidence type="ECO:0000313" key="3">
    <source>
        <dbReference type="Ensembl" id="ENSDLAP00005080106.1"/>
    </source>
</evidence>
<reference evidence="3" key="1">
    <citation type="submission" date="2025-08" db="UniProtKB">
        <authorList>
            <consortium name="Ensembl"/>
        </authorList>
    </citation>
    <scope>IDENTIFICATION</scope>
</reference>
<proteinExistence type="predicted"/>
<dbReference type="PROSITE" id="PS50800">
    <property type="entry name" value="SAP"/>
    <property type="match status" value="1"/>
</dbReference>
<accession>A0A8P4KD26</accession>
<feature type="compositionally biased region" description="Basic and acidic residues" evidence="1">
    <location>
        <begin position="389"/>
        <end position="402"/>
    </location>
</feature>
<evidence type="ECO:0000313" key="4">
    <source>
        <dbReference type="Proteomes" id="UP000694389"/>
    </source>
</evidence>
<feature type="region of interest" description="Disordered" evidence="1">
    <location>
        <begin position="389"/>
        <end position="431"/>
    </location>
</feature>
<dbReference type="InterPro" id="IPR007180">
    <property type="entry name" value="DUF382"/>
</dbReference>
<dbReference type="Ensembl" id="ENSDLAT00005068596.1">
    <property type="protein sequence ID" value="ENSDLAP00005080106.1"/>
    <property type="gene ID" value="ENSDLAG00005017565.2"/>
</dbReference>
<sequence length="880" mass="99249">MASDGPPGTESLPSDLGSAIAALNTWSHPELQSKLAELGAPTMGPREELMDRLKGYMMQTGILLSKPNDDKSMGSQVPGMPPMPPMPMPPLPPGIGMLQAMSMMPGGPPPPGIHMGMEPPGLPPPGLSQEDQLKMAQQRAAMVLQQEERAKQQGDSHVLDEHDLLEQQKRAAVMLEQERQQEMVNMGGPRSMPTVSVMRGIDPRAPLPPGVSMLPTQKQRVPPPPGEDNREAWQNEEVSVTGPKIPQALEKILQLKEIRQEQLTDPTEEEEDDEGAEMNSSAPVMSETEDDDSQISKKDKNRRRRNRKKKSKQKRAHEKKEQAAEQQQKKEGGDKEKDKDKDKEKEKEKDKESEVEIEYITEEPEIYDPNYIFFKRIFEAFKLTDDVKKEKEKEPEKAEKQETAVLRKKGFEDEKKDSDDSDEDIRPDVPKLSKKKLRRMNRLTVAELKQLVARPDVVEMHDVTAQEPKLLVHLKATRNTVPVPRHWCFKRKYLQGKRGIEKPPFELPEFIKKTGIQEMREALQEKEDAKTMKTKMREKVRPKMGKIDIDYQKLHDAFFKWQIKPKLTIHGDLYYEGKEFETRLKEKKPGDLSDELRIALGMPVGPNAHKVPPPWLIAMQRYGPPPSYPNLKIPGLNSPIPENCTFGYHAGGWGKPPVDEMGKPLYGDVFGTNAADFQAKAEEEEVDHTPWGELEPSDEESSEEEEEEESDEEKPDETGFFTPADSGLITPGGFSSVPAGMETPELIELRKKKIEEAMDGNETPQLFTVLPERRTGPVGAAMMASTHIYDVSGAMAARKAGGGQESQGVEVALAPEELELDPMAMTQKYEEHVREQQAQVEKEDFSDMVAEHAAKQKQKKRKAQPQDTRGGAKKYKEFKF</sequence>
<dbReference type="InterPro" id="IPR006568">
    <property type="entry name" value="PSP_pro-rich"/>
</dbReference>
<reference evidence="3" key="2">
    <citation type="submission" date="2025-09" db="UniProtKB">
        <authorList>
            <consortium name="Ensembl"/>
        </authorList>
    </citation>
    <scope>IDENTIFICATION</scope>
</reference>
<evidence type="ECO:0000259" key="2">
    <source>
        <dbReference type="PROSITE" id="PS50800"/>
    </source>
</evidence>
<feature type="compositionally biased region" description="Acidic residues" evidence="1">
    <location>
        <begin position="695"/>
        <end position="715"/>
    </location>
</feature>
<dbReference type="PANTHER" id="PTHR12785">
    <property type="entry name" value="SPLICING FACTOR 3B"/>
    <property type="match status" value="1"/>
</dbReference>
<feature type="region of interest" description="Disordered" evidence="1">
    <location>
        <begin position="834"/>
        <end position="880"/>
    </location>
</feature>
<dbReference type="RefSeq" id="XP_051285051.1">
    <property type="nucleotide sequence ID" value="XM_051429091.1"/>
</dbReference>
<dbReference type="SMART" id="SM00581">
    <property type="entry name" value="PSP"/>
    <property type="match status" value="1"/>
</dbReference>
<dbReference type="OrthoDB" id="10260794at2759"/>
<feature type="domain" description="SAP" evidence="2">
    <location>
        <begin position="23"/>
        <end position="57"/>
    </location>
</feature>
<feature type="compositionally biased region" description="Basic and acidic residues" evidence="1">
    <location>
        <begin position="253"/>
        <end position="262"/>
    </location>
</feature>
<dbReference type="CTD" id="10992"/>
<dbReference type="InterPro" id="IPR003034">
    <property type="entry name" value="SAP_dom"/>
</dbReference>
<dbReference type="SMART" id="SM00513">
    <property type="entry name" value="SAP"/>
    <property type="match status" value="1"/>
</dbReference>
<dbReference type="InterPro" id="IPR052584">
    <property type="entry name" value="U2_snRNP_Complex_Component"/>
</dbReference>
<name>A0A8P4KD26_DICLA</name>
<dbReference type="Proteomes" id="UP000694389">
    <property type="component" value="Unassembled WGS sequence"/>
</dbReference>
<feature type="compositionally biased region" description="Basic and acidic residues" evidence="1">
    <location>
        <begin position="409"/>
        <end position="431"/>
    </location>
</feature>
<feature type="compositionally biased region" description="Acidic residues" evidence="1">
    <location>
        <begin position="266"/>
        <end position="276"/>
    </location>
</feature>
<protein>
    <submittedName>
        <fullName evidence="3">Splicing factor 3b, subunit 2</fullName>
    </submittedName>
</protein>
<feature type="region of interest" description="Disordered" evidence="1">
    <location>
        <begin position="133"/>
        <end position="160"/>
    </location>
</feature>
<feature type="compositionally biased region" description="Basic and acidic residues" evidence="1">
    <location>
        <begin position="318"/>
        <end position="354"/>
    </location>
</feature>
<evidence type="ECO:0000256" key="1">
    <source>
        <dbReference type="SAM" id="MobiDB-lite"/>
    </source>
</evidence>
<feature type="compositionally biased region" description="Basic and acidic residues" evidence="1">
    <location>
        <begin position="834"/>
        <end position="854"/>
    </location>
</feature>
<dbReference type="Pfam" id="PF04037">
    <property type="entry name" value="DUF382"/>
    <property type="match status" value="1"/>
</dbReference>
<feature type="region of interest" description="Disordered" evidence="1">
    <location>
        <begin position="183"/>
        <end position="361"/>
    </location>
</feature>
<feature type="compositionally biased region" description="Basic and acidic residues" evidence="1">
    <location>
        <begin position="146"/>
        <end position="160"/>
    </location>
</feature>
<keyword evidence="4" id="KW-1185">Reference proteome</keyword>
<dbReference type="GeneID" id="127379469"/>
<dbReference type="Pfam" id="PF02037">
    <property type="entry name" value="SAP"/>
    <property type="match status" value="1"/>
</dbReference>